<dbReference type="KEGG" id="val:VDBG_00728"/>
<dbReference type="STRING" id="526221.C9S709"/>
<proteinExistence type="predicted"/>
<keyword evidence="4" id="KW-1185">Reference proteome</keyword>
<dbReference type="Gene3D" id="2.130.10.10">
    <property type="entry name" value="YVTN repeat-like/Quinoprotein amine dehydrogenase"/>
    <property type="match status" value="1"/>
</dbReference>
<evidence type="ECO:0000259" key="2">
    <source>
        <dbReference type="PROSITE" id="PS50181"/>
    </source>
</evidence>
<dbReference type="CDD" id="cd09917">
    <property type="entry name" value="F-box_SF"/>
    <property type="match status" value="1"/>
</dbReference>
<name>C9S709_VERA1</name>
<dbReference type="AlphaFoldDB" id="C9S709"/>
<evidence type="ECO:0000313" key="3">
    <source>
        <dbReference type="EMBL" id="EEY14620.1"/>
    </source>
</evidence>
<dbReference type="PANTHER" id="PTHR10223">
    <property type="entry name" value="26S PROTEASOME NON-ATPASE REGULATORY SUBUNIT 4"/>
    <property type="match status" value="1"/>
</dbReference>
<sequence length="1249" mass="136056">MGGTDRRQAHNPQPVHTYQGMIEEPDAPRETLPGNLHLQTSSTHLTLPAPQAASYSFTPFSKSSFASLLYRLCKGPPAQSSVTVHRHHPLNFMQTWPTESSDSSRPNDSQEHLTPNQDGSQHQLRPLRPAHLPQHSVGSSGASPHSIADGLDGVNAGQLDERLRLLSIRNGHPDGRHYVAGQRITDYENALAPSTPRQALGFKVIKRVDSRSDGVQLTDFPNEILTHVLSHLHPDSHAAVALVSKRFYSLVTTPHAWRMAFLRYFPGHESLTDKPEKEATGPWEQATTEFVRSEARYFARLTSLATWRSEYLLRTRLLRGLIRGKPGASGGIGTSARSTKKISAVLTYNSKLPWAVTSLHAIFSNGKKPPRAVHGAADLGFATMSDPTSGKVEKWGFDEPFSSQQLDEVFPDLEPYGVGEGPAAGPNVMDVSVPYGLLAGEGHPGGRAYYRPIHEKRGRYLTHESGVVDTYPDIPRIPELSEAISSLWIAKSSAVPYMTLSIVGILTGSTLGVVTAYALGGDNTGHRFSNGDMTARWVLSPGVPIISIKVDDQYNQRRKNTRRAWAVALNALGEVFFLTEPPTSSLDRAKGEDVTKNAWLAGRSVYWQLVEQTRRRARPDDSDKNAIRGAYTPRSPADSMELSKEQLTAEAREIEKFLRHKPSHFRKVCEGWDMKRVLEVDFAHDDGNGGGETIIVIECGWEKGQGPKVSRYMRSLLPKTPQQTRISELKDAEMEAQPEPAPASIFGAKGATANRAEPEPVVPASVAAPLQTPPGTVTPAPNLLSDWGVTVFGLAGYNKSEITASAIDVSLHAAVTSAEDPLRETVKGTSHAGTPISVTPRTAETLAEIPGRSARMLAIGTKSGVVLLWNMRETGPLVKDMKPVRIIQTESPEISCLALNGLYLVHGGSDGLVQAWDPLASSLDPLRTLNARPSGRVPRHMLTMNPALANENYTAARTIFLDPDPTALRGVTAFGAFLRYWSYSATSQPPGRKRRLRHADIHGRLATRRQGGKVSGYIAAETAELRLEQEHRSREQTRLRNRFGVGALGDLTEEEAVRYAQMISEESFHTDEQRRTSASDTGDASFDTASSFSESTASTVTPDPSVNGLPANGFSPPPTVDEESEYEMQVQQALRLSLLEGVNDHGHSPRGNNSNDYEVPITIKSKSAKKGKRSASRSPPASYTAHSGANGGSSSQAPMTQEEEDLALALKLSMEDQGTYGGPESADATYEQQEDFPSLEVKGKGKGKM</sequence>
<dbReference type="OrthoDB" id="2095648at2759"/>
<dbReference type="EMBL" id="DS985214">
    <property type="protein sequence ID" value="EEY14620.1"/>
    <property type="molecule type" value="Genomic_DNA"/>
</dbReference>
<feature type="compositionally biased region" description="Basic and acidic residues" evidence="1">
    <location>
        <begin position="1066"/>
        <end position="1077"/>
    </location>
</feature>
<dbReference type="RefSeq" id="XP_003009046.1">
    <property type="nucleotide sequence ID" value="XM_003009000.1"/>
</dbReference>
<dbReference type="InterPro" id="IPR003903">
    <property type="entry name" value="UIM_dom"/>
</dbReference>
<feature type="region of interest" description="Disordered" evidence="1">
    <location>
        <begin position="1164"/>
        <end position="1249"/>
    </location>
</feature>
<reference evidence="4" key="1">
    <citation type="journal article" date="2011" name="PLoS Pathog.">
        <title>Comparative genomics yields insights into niche adaptation of plant vascular wilt pathogens.</title>
        <authorList>
            <person name="Klosterman S.J."/>
            <person name="Subbarao K.V."/>
            <person name="Kang S."/>
            <person name="Veronese P."/>
            <person name="Gold S.E."/>
            <person name="Thomma B.P.H.J."/>
            <person name="Chen Z."/>
            <person name="Henrissat B."/>
            <person name="Lee Y.-H."/>
            <person name="Park J."/>
            <person name="Garcia-Pedrajas M.D."/>
            <person name="Barbara D.J."/>
            <person name="Anchieta A."/>
            <person name="de Jonge R."/>
            <person name="Santhanam P."/>
            <person name="Maruthachalam K."/>
            <person name="Atallah Z."/>
            <person name="Amyotte S.G."/>
            <person name="Paz Z."/>
            <person name="Inderbitzin P."/>
            <person name="Hayes R.J."/>
            <person name="Heiman D.I."/>
            <person name="Young S."/>
            <person name="Zeng Q."/>
            <person name="Engels R."/>
            <person name="Galagan J."/>
            <person name="Cuomo C.A."/>
            <person name="Dobinson K.F."/>
            <person name="Ma L.-J."/>
        </authorList>
    </citation>
    <scope>NUCLEOTIDE SEQUENCE [LARGE SCALE GENOMIC DNA]</scope>
    <source>
        <strain evidence="4">VaMs.102 / ATCC MYA-4576 / FGSC 10136</strain>
    </source>
</reference>
<dbReference type="SUPFAM" id="SSF50978">
    <property type="entry name" value="WD40 repeat-like"/>
    <property type="match status" value="1"/>
</dbReference>
<dbReference type="HOGENOM" id="CLU_009186_0_0_1"/>
<dbReference type="GO" id="GO:0005829">
    <property type="term" value="C:cytosol"/>
    <property type="evidence" value="ECO:0007669"/>
    <property type="project" value="TreeGrafter"/>
</dbReference>
<feature type="compositionally biased region" description="Basic and acidic residues" evidence="1">
    <location>
        <begin position="614"/>
        <end position="626"/>
    </location>
</feature>
<dbReference type="Pfam" id="PF12937">
    <property type="entry name" value="F-box-like"/>
    <property type="match status" value="1"/>
</dbReference>
<feature type="compositionally biased region" description="Low complexity" evidence="1">
    <location>
        <begin position="1083"/>
        <end position="1099"/>
    </location>
</feature>
<dbReference type="GO" id="GO:0031593">
    <property type="term" value="F:polyubiquitin modification-dependent protein binding"/>
    <property type="evidence" value="ECO:0007669"/>
    <property type="project" value="TreeGrafter"/>
</dbReference>
<dbReference type="InterPro" id="IPR015943">
    <property type="entry name" value="WD40/YVTN_repeat-like_dom_sf"/>
</dbReference>
<dbReference type="GO" id="GO:0008540">
    <property type="term" value="C:proteasome regulatory particle, base subcomplex"/>
    <property type="evidence" value="ECO:0007669"/>
    <property type="project" value="TreeGrafter"/>
</dbReference>
<accession>C9S709</accession>
<dbReference type="InterPro" id="IPR001810">
    <property type="entry name" value="F-box_dom"/>
</dbReference>
<feature type="compositionally biased region" description="Polar residues" evidence="1">
    <location>
        <begin position="1179"/>
        <end position="1199"/>
    </location>
</feature>
<feature type="region of interest" description="Disordered" evidence="1">
    <location>
        <begin position="94"/>
        <end position="153"/>
    </location>
</feature>
<dbReference type="GeneID" id="9530619"/>
<dbReference type="GO" id="GO:0043161">
    <property type="term" value="P:proteasome-mediated ubiquitin-dependent protein catabolic process"/>
    <property type="evidence" value="ECO:0007669"/>
    <property type="project" value="TreeGrafter"/>
</dbReference>
<dbReference type="Gene3D" id="1.20.1280.50">
    <property type="match status" value="1"/>
</dbReference>
<feature type="domain" description="F-box" evidence="2">
    <location>
        <begin position="214"/>
        <end position="260"/>
    </location>
</feature>
<protein>
    <submittedName>
        <fullName evidence="3">F-box and WD domain-containing protein</fullName>
    </submittedName>
</protein>
<evidence type="ECO:0000313" key="4">
    <source>
        <dbReference type="Proteomes" id="UP000008698"/>
    </source>
</evidence>
<evidence type="ECO:0000256" key="1">
    <source>
        <dbReference type="SAM" id="MobiDB-lite"/>
    </source>
</evidence>
<dbReference type="SUPFAM" id="SSF81383">
    <property type="entry name" value="F-box domain"/>
    <property type="match status" value="1"/>
</dbReference>
<dbReference type="PROSITE" id="PS50181">
    <property type="entry name" value="FBOX"/>
    <property type="match status" value="1"/>
</dbReference>
<feature type="region of interest" description="Disordered" evidence="1">
    <location>
        <begin position="1064"/>
        <end position="1130"/>
    </location>
</feature>
<gene>
    <name evidence="3" type="ORF">VDBG_00728</name>
</gene>
<dbReference type="PANTHER" id="PTHR10223:SF2">
    <property type="entry name" value="F-BOX AND WD DOMAIN PROTEIN (AFU_ORTHOLOGUE AFUA_6G11400)"/>
    <property type="match status" value="1"/>
</dbReference>
<feature type="region of interest" description="Disordered" evidence="1">
    <location>
        <begin position="614"/>
        <end position="642"/>
    </location>
</feature>
<dbReference type="PROSITE" id="PS50330">
    <property type="entry name" value="UIM"/>
    <property type="match status" value="1"/>
</dbReference>
<dbReference type="GO" id="GO:0005634">
    <property type="term" value="C:nucleus"/>
    <property type="evidence" value="ECO:0007669"/>
    <property type="project" value="TreeGrafter"/>
</dbReference>
<dbReference type="InterPro" id="IPR036047">
    <property type="entry name" value="F-box-like_dom_sf"/>
</dbReference>
<dbReference type="InterPro" id="IPR027040">
    <property type="entry name" value="PSMD4"/>
</dbReference>
<organism evidence="4">
    <name type="scientific">Verticillium alfalfae (strain VaMs.102 / ATCC MYA-4576 / FGSC 10136)</name>
    <name type="common">Verticillium wilt of alfalfa</name>
    <name type="synonym">Verticillium albo-atrum</name>
    <dbReference type="NCBI Taxonomy" id="526221"/>
    <lineage>
        <taxon>Eukaryota</taxon>
        <taxon>Fungi</taxon>
        <taxon>Dikarya</taxon>
        <taxon>Ascomycota</taxon>
        <taxon>Pezizomycotina</taxon>
        <taxon>Sordariomycetes</taxon>
        <taxon>Hypocreomycetidae</taxon>
        <taxon>Glomerellales</taxon>
        <taxon>Plectosphaerellaceae</taxon>
        <taxon>Verticillium</taxon>
    </lineage>
</organism>
<dbReference type="Proteomes" id="UP000008698">
    <property type="component" value="Unassembled WGS sequence"/>
</dbReference>
<feature type="compositionally biased region" description="Basic residues" evidence="1">
    <location>
        <begin position="1166"/>
        <end position="1175"/>
    </location>
</feature>
<feature type="compositionally biased region" description="Polar residues" evidence="1">
    <location>
        <begin position="94"/>
        <end position="123"/>
    </location>
</feature>
<dbReference type="eggNOG" id="KOG0274">
    <property type="taxonomic scope" value="Eukaryota"/>
</dbReference>
<dbReference type="OMA" id="GPHPTYE"/>
<dbReference type="InterPro" id="IPR036322">
    <property type="entry name" value="WD40_repeat_dom_sf"/>
</dbReference>